<dbReference type="Gene3D" id="3.40.30.10">
    <property type="entry name" value="Glutaredoxin"/>
    <property type="match status" value="1"/>
</dbReference>
<organism evidence="2 3">
    <name type="scientific">Heyndrickxia sporothermodurans</name>
    <dbReference type="NCBI Taxonomy" id="46224"/>
    <lineage>
        <taxon>Bacteria</taxon>
        <taxon>Bacillati</taxon>
        <taxon>Bacillota</taxon>
        <taxon>Bacilli</taxon>
        <taxon>Bacillales</taxon>
        <taxon>Bacillaceae</taxon>
        <taxon>Heyndrickxia</taxon>
    </lineage>
</organism>
<dbReference type="InterPro" id="IPR036249">
    <property type="entry name" value="Thioredoxin-like_sf"/>
</dbReference>
<gene>
    <name evidence="2" type="ORF">B4102_3376</name>
</gene>
<reference evidence="2 3" key="1">
    <citation type="submission" date="2016-01" db="EMBL/GenBank/DDBJ databases">
        <title>Genome Sequences of Twelve Sporeforming Bacillus Species Isolated from Foods.</title>
        <authorList>
            <person name="Berendsen E.M."/>
            <person name="Wells-Bennik M.H."/>
            <person name="Krawcyk A.O."/>
            <person name="De Jong A."/>
            <person name="Holsappel S."/>
            <person name="Eijlander R.T."/>
            <person name="Kuipers O.P."/>
        </authorList>
    </citation>
    <scope>NUCLEOTIDE SEQUENCE [LARGE SCALE GENOMIC DNA]</scope>
    <source>
        <strain evidence="2 3">B4102</strain>
    </source>
</reference>
<protein>
    <recommendedName>
        <fullName evidence="1">Thioredoxin domain-containing protein</fullName>
    </recommendedName>
</protein>
<keyword evidence="3" id="KW-1185">Reference proteome</keyword>
<evidence type="ECO:0000259" key="1">
    <source>
        <dbReference type="Pfam" id="PF00085"/>
    </source>
</evidence>
<sequence>MKKIIVTFIVIVCAFVLIIVFQKPSQQIESATEHKTNNLYKNEISLKKLQTYLKNQEELTVYFYQTSCSHCKKVTHIVIPMAQKLKIDLKLINLENYSETGWDEFNIDATPTIVHFKNGREDKRIVGELTEKAYELWFKSIKE</sequence>
<dbReference type="SUPFAM" id="SSF52833">
    <property type="entry name" value="Thioredoxin-like"/>
    <property type="match status" value="1"/>
</dbReference>
<comment type="caution">
    <text evidence="2">The sequence shown here is derived from an EMBL/GenBank/DDBJ whole genome shotgun (WGS) entry which is preliminary data.</text>
</comment>
<name>A0A150KUZ3_9BACI</name>
<dbReference type="OrthoDB" id="32134at2"/>
<feature type="domain" description="Thioredoxin" evidence="1">
    <location>
        <begin position="48"/>
        <end position="133"/>
    </location>
</feature>
<dbReference type="PATRIC" id="fig|46224.3.peg.3514"/>
<proteinExistence type="predicted"/>
<evidence type="ECO:0000313" key="2">
    <source>
        <dbReference type="EMBL" id="KYD03526.1"/>
    </source>
</evidence>
<dbReference type="RefSeq" id="WP_066232421.1">
    <property type="nucleotide sequence ID" value="NZ_LQYN01000068.1"/>
</dbReference>
<dbReference type="STRING" id="46224.B4102_3376"/>
<evidence type="ECO:0000313" key="3">
    <source>
        <dbReference type="Proteomes" id="UP000075666"/>
    </source>
</evidence>
<dbReference type="InterPro" id="IPR013766">
    <property type="entry name" value="Thioredoxin_domain"/>
</dbReference>
<accession>A0A150KUZ3</accession>
<dbReference type="AlphaFoldDB" id="A0A150KUZ3"/>
<dbReference type="CDD" id="cd02947">
    <property type="entry name" value="TRX_family"/>
    <property type="match status" value="1"/>
</dbReference>
<dbReference type="EMBL" id="LQYN01000068">
    <property type="protein sequence ID" value="KYD03526.1"/>
    <property type="molecule type" value="Genomic_DNA"/>
</dbReference>
<dbReference type="Proteomes" id="UP000075666">
    <property type="component" value="Unassembled WGS sequence"/>
</dbReference>
<dbReference type="Pfam" id="PF00085">
    <property type="entry name" value="Thioredoxin"/>
    <property type="match status" value="1"/>
</dbReference>